<keyword evidence="3" id="KW-1185">Reference proteome</keyword>
<evidence type="ECO:0000313" key="3">
    <source>
        <dbReference type="Proteomes" id="UP000193144"/>
    </source>
</evidence>
<proteinExistence type="predicted"/>
<dbReference type="AlphaFoldDB" id="A0A1Y1ZPV1"/>
<accession>A0A1Y1ZPV1</accession>
<reference evidence="2 3" key="1">
    <citation type="submission" date="2016-07" db="EMBL/GenBank/DDBJ databases">
        <title>Pervasive Adenine N6-methylation of Active Genes in Fungi.</title>
        <authorList>
            <consortium name="DOE Joint Genome Institute"/>
            <person name="Mondo S.J."/>
            <person name="Dannebaum R.O."/>
            <person name="Kuo R.C."/>
            <person name="Labutti K."/>
            <person name="Haridas S."/>
            <person name="Kuo A."/>
            <person name="Salamov A."/>
            <person name="Ahrendt S.R."/>
            <person name="Lipzen A."/>
            <person name="Sullivan W."/>
            <person name="Andreopoulos W.B."/>
            <person name="Clum A."/>
            <person name="Lindquist E."/>
            <person name="Daum C."/>
            <person name="Ramamoorthy G.K."/>
            <person name="Gryganskyi A."/>
            <person name="Culley D."/>
            <person name="Magnuson J.K."/>
            <person name="James T.Y."/>
            <person name="O'Malley M.A."/>
            <person name="Stajich J.E."/>
            <person name="Spatafora J.W."/>
            <person name="Visel A."/>
            <person name="Grigoriev I.V."/>
        </authorList>
    </citation>
    <scope>NUCLEOTIDE SEQUENCE [LARGE SCALE GENOMIC DNA]</scope>
    <source>
        <strain evidence="2 3">CBS 115471</strain>
    </source>
</reference>
<dbReference type="EMBL" id="MCFA01000055">
    <property type="protein sequence ID" value="ORY12017.1"/>
    <property type="molecule type" value="Genomic_DNA"/>
</dbReference>
<evidence type="ECO:0000256" key="1">
    <source>
        <dbReference type="SAM" id="MobiDB-lite"/>
    </source>
</evidence>
<feature type="region of interest" description="Disordered" evidence="1">
    <location>
        <begin position="1"/>
        <end position="23"/>
    </location>
</feature>
<feature type="region of interest" description="Disordered" evidence="1">
    <location>
        <begin position="143"/>
        <end position="200"/>
    </location>
</feature>
<evidence type="ECO:0000313" key="2">
    <source>
        <dbReference type="EMBL" id="ORY12017.1"/>
    </source>
</evidence>
<protein>
    <submittedName>
        <fullName evidence="2">Uncharacterized protein</fullName>
    </submittedName>
</protein>
<gene>
    <name evidence="2" type="ORF">BCR34DRAFT_651768</name>
</gene>
<name>A0A1Y1ZPV1_9PLEO</name>
<organism evidence="2 3">
    <name type="scientific">Clohesyomyces aquaticus</name>
    <dbReference type="NCBI Taxonomy" id="1231657"/>
    <lineage>
        <taxon>Eukaryota</taxon>
        <taxon>Fungi</taxon>
        <taxon>Dikarya</taxon>
        <taxon>Ascomycota</taxon>
        <taxon>Pezizomycotina</taxon>
        <taxon>Dothideomycetes</taxon>
        <taxon>Pleosporomycetidae</taxon>
        <taxon>Pleosporales</taxon>
        <taxon>Lindgomycetaceae</taxon>
        <taxon>Clohesyomyces</taxon>
    </lineage>
</organism>
<sequence>MFNPSPFPCNPRNSQKPQFNGGFPHFGSRMEQSFFIFTNPALPTARSLDQDLRNRNHESNRAIIRDSPARNFTRTASITFSHESGVKDPGRYACQGSRSPFTSVTFSSLNSTLGAQNASNLANLDAILPVAMPHEKVRAVVRPNEPQRSQRTELRKIVPHISAPGNERERSYDFGQMPQSLQSRMQDIPTDVLEPLGLGD</sequence>
<dbReference type="Proteomes" id="UP000193144">
    <property type="component" value="Unassembled WGS sequence"/>
</dbReference>
<comment type="caution">
    <text evidence="2">The sequence shown here is derived from an EMBL/GenBank/DDBJ whole genome shotgun (WGS) entry which is preliminary data.</text>
</comment>